<evidence type="ECO:0000313" key="4">
    <source>
        <dbReference type="Proteomes" id="UP000070089"/>
    </source>
</evidence>
<keyword evidence="1" id="KW-0175">Coiled coil</keyword>
<evidence type="ECO:0000256" key="1">
    <source>
        <dbReference type="SAM" id="Coils"/>
    </source>
</evidence>
<dbReference type="VEuPathDB" id="GiardiaDB:QR46_1252"/>
<sequence length="1385" mass="154894">MMFFLRGERSAWLKPAALPRYLQYVPDGWVDVTDTKHAELSVFTPSTIFYIPQVLRSDNSVPSAIAYDYSTSTLYRFSDLDRIESSSLGLDPAEKATCCVFRGVEYLLLFVKSTTKMYALAPGQPPRYLDKATIYERIEHISFVSCDSNLYLVSQSEKSIKLRGLTPADPASPNLHLRNISVLLQPIESQRESVTGLKAGVGLSSALKVSKLHYVFPFLHRYIAVLYTPFLDLTDSLEPKKSAMLPVRMLLIDPVLMSADHVVHEEPVSRLDTVIHKILSFQLYILSRVGADDLKQRAHRLSATVRRYNDFVETGRITLPDAIHVCFDVDKNKQSKDNLNLGVSSILDHHQPSTAETPVLGDDSSLFGSARKSNQQPIRAIPDHDEPLSPTRNLIKPGETLRNNLLKDSGSRTFSPVADHPPMLIDTSGKGIPTVDTQARTLDSTMQITDIQLQPKSLQGTSKLSQDTYKPSTSLAAAYTPQTLTGSDSDAMLAMITNLSGLVEAQQEKSRAMDNRLSELSAALSSATETIKHLDLENGELRERVVYLEEVHNSNMKGPRALTHNDLGQLKEEVSIYAMTDIISTFDRLADKVDSDTSNLKAKLFTMIDGEISAKVESTLQRDMETLEMKLRQQVNRDVEETISSLSLSIETIKSDIMSKETISKLLSSVVETNEERLSNVINELSIGHERAIENITIELEKLATRLLVENERTSTLENNIEKVWATTQAIEREYSASLPPHLESHLRGMLSSALATETTQIFRTLFNHSIEAYVASADSLSNNPDIKSIAKRLEEELLAMRSELRSEISELATSLKRVSFEATSPQLTLTDATIRKLMEQVEAQNESILSLQIQVGAAATNAAVATTAASLVDNKTAIFKYIIQRLNADYLPTFAADVTAIVTQRVKDDLESDRATADNRALIEEIVTSSRIINQIETLSTRTYVNLLDKIPGIVDQELKDKIPQQINEQIAKHLAEEVYSLKNISFVDTLYARIAEMMTREGKLQESIVSSVTTNILQELSRISNIDSPISPLAQFKTGLVSQMGNMIKGFMKEYASNYLRPSLLTEMESMVMTMGSTQRIHSTLSGTGEVARTMVQEPSTAEGGAILSRLKTLERKVDLAMTNSHNIDHDGGASTEIIDEFSKVYLTMEKQKKEIKAVHLVTKASQDKCDELNIRLEKLENKTDKLHHLLFNPKSVKGSNLETILARVENVMLKQTKLEGEVRNDVKELKESIVYMDRYVDKLRVRFDATDRSISDGLELRPAFSIPEQAGVDSLTISQLRGSRHGVGSQHGIITTPLVDRLCLFMYAIARVLQMKMGGRYYGKAILECDKQDIREVINVLERTVIDYVNFEYATCFDWHTTQGFSWRNRGVSSGLFQWRQS</sequence>
<proteinExistence type="predicted"/>
<evidence type="ECO:0000313" key="3">
    <source>
        <dbReference type="EMBL" id="KWX14750.1"/>
    </source>
</evidence>
<reference evidence="3 4" key="1">
    <citation type="journal article" date="2015" name="Mol. Biochem. Parasitol.">
        <title>Identification of polymorphic genes for use in assemblage B genotyping assays through comparative genomics of multiple assemblage B Giardia duodenalis isolates.</title>
        <authorList>
            <person name="Wielinga C."/>
            <person name="Thompson R.C."/>
            <person name="Monis P."/>
            <person name="Ryan U."/>
        </authorList>
    </citation>
    <scope>NUCLEOTIDE SEQUENCE [LARGE SCALE GENOMIC DNA]</scope>
    <source>
        <strain evidence="3 4">BAH15c1</strain>
    </source>
</reference>
<feature type="coiled-coil region" evidence="1">
    <location>
        <begin position="503"/>
        <end position="544"/>
    </location>
</feature>
<dbReference type="EMBL" id="JXTI01000024">
    <property type="protein sequence ID" value="KWX14750.1"/>
    <property type="molecule type" value="Genomic_DNA"/>
</dbReference>
<feature type="coiled-coil region" evidence="1">
    <location>
        <begin position="1165"/>
        <end position="1192"/>
    </location>
</feature>
<name>A0A132NXF8_GIAIN</name>
<gene>
    <name evidence="3" type="ORF">QR46_1252</name>
</gene>
<comment type="caution">
    <text evidence="3">The sequence shown here is derived from an EMBL/GenBank/DDBJ whole genome shotgun (WGS) entry which is preliminary data.</text>
</comment>
<dbReference type="OrthoDB" id="10252834at2759"/>
<protein>
    <submittedName>
        <fullName evidence="3">Uncharacterized protein</fullName>
    </submittedName>
</protein>
<organism evidence="3 4">
    <name type="scientific">Giardia duodenalis assemblage B</name>
    <dbReference type="NCBI Taxonomy" id="1394984"/>
    <lineage>
        <taxon>Eukaryota</taxon>
        <taxon>Metamonada</taxon>
        <taxon>Diplomonadida</taxon>
        <taxon>Hexamitidae</taxon>
        <taxon>Giardiinae</taxon>
        <taxon>Giardia</taxon>
    </lineage>
</organism>
<feature type="region of interest" description="Disordered" evidence="2">
    <location>
        <begin position="405"/>
        <end position="432"/>
    </location>
</feature>
<dbReference type="Proteomes" id="UP000070089">
    <property type="component" value="Unassembled WGS sequence"/>
</dbReference>
<accession>A0A132NXF8</accession>
<evidence type="ECO:0000256" key="2">
    <source>
        <dbReference type="SAM" id="MobiDB-lite"/>
    </source>
</evidence>